<dbReference type="Proteomes" id="UP000199394">
    <property type="component" value="Unassembled WGS sequence"/>
</dbReference>
<evidence type="ECO:0000313" key="4">
    <source>
        <dbReference type="Proteomes" id="UP000199394"/>
    </source>
</evidence>
<sequence length="203" mass="23352">MEEKWLTWAKKIQSLAQCGLAYCDNQFDIERYEAFRALSIEILETYTEVDTNQIKDLFCNETGYQTPKVDVRGAVFKNDRILLVKEAQDGKWSMPGGWADIGLSVKENVEKEVREEAGMVVHATRLVAMMDWLRSQKNCPFSIYKVFMLCDIEGGHFVENIETEAADFFSLGALPPLSHRITKDTVEMCYAAYRDKTWIPKID</sequence>
<reference evidence="3 4" key="1">
    <citation type="submission" date="2016-10" db="EMBL/GenBank/DDBJ databases">
        <authorList>
            <person name="de Groot N.N."/>
        </authorList>
    </citation>
    <scope>NUCLEOTIDE SEQUENCE [LARGE SCALE GENOMIC DNA]</scope>
    <source>
        <strain evidence="3 4">SR12</strain>
    </source>
</reference>
<accession>A0A1H4BUQ0</accession>
<dbReference type="PANTHER" id="PTHR43736:SF1">
    <property type="entry name" value="DIHYDRONEOPTERIN TRIPHOSPHATE DIPHOSPHATASE"/>
    <property type="match status" value="1"/>
</dbReference>
<dbReference type="STRING" id="81409.SAMN04515656_11296"/>
<dbReference type="OrthoDB" id="9804442at2"/>
<name>A0A1H4BUQ0_9FIRM</name>
<dbReference type="RefSeq" id="WP_090307572.1">
    <property type="nucleotide sequence ID" value="NZ_FNRK01000012.1"/>
</dbReference>
<dbReference type="AlphaFoldDB" id="A0A1H4BUQ0"/>
<feature type="domain" description="Nudix hydrolase" evidence="2">
    <location>
        <begin position="66"/>
        <end position="190"/>
    </location>
</feature>
<protein>
    <submittedName>
        <fullName evidence="3">ADP-ribose pyrophosphatase YjhB, NUDIX family</fullName>
    </submittedName>
</protein>
<comment type="similarity">
    <text evidence="1">Belongs to the Nudix hydrolase family.</text>
</comment>
<dbReference type="Pfam" id="PF00293">
    <property type="entry name" value="NUDIX"/>
    <property type="match status" value="1"/>
</dbReference>
<dbReference type="SUPFAM" id="SSF55811">
    <property type="entry name" value="Nudix"/>
    <property type="match status" value="1"/>
</dbReference>
<dbReference type="PROSITE" id="PS51462">
    <property type="entry name" value="NUDIX"/>
    <property type="match status" value="1"/>
</dbReference>
<gene>
    <name evidence="3" type="ORF">SAMN04515656_11296</name>
</gene>
<evidence type="ECO:0000256" key="1">
    <source>
        <dbReference type="ARBA" id="ARBA00005582"/>
    </source>
</evidence>
<dbReference type="InterPro" id="IPR000086">
    <property type="entry name" value="NUDIX_hydrolase_dom"/>
</dbReference>
<dbReference type="InterPro" id="IPR015797">
    <property type="entry name" value="NUDIX_hydrolase-like_dom_sf"/>
</dbReference>
<dbReference type="Gene3D" id="6.10.250.1120">
    <property type="match status" value="1"/>
</dbReference>
<organism evidence="3 4">
    <name type="scientific">Eubacterium aggregans</name>
    <dbReference type="NCBI Taxonomy" id="81409"/>
    <lineage>
        <taxon>Bacteria</taxon>
        <taxon>Bacillati</taxon>
        <taxon>Bacillota</taxon>
        <taxon>Clostridia</taxon>
        <taxon>Eubacteriales</taxon>
        <taxon>Eubacteriaceae</taxon>
        <taxon>Eubacterium</taxon>
    </lineage>
</organism>
<dbReference type="InterPro" id="IPR059176">
    <property type="entry name" value="UDP-X_N"/>
</dbReference>
<proteinExistence type="inferred from homology"/>
<evidence type="ECO:0000259" key="2">
    <source>
        <dbReference type="PROSITE" id="PS51462"/>
    </source>
</evidence>
<dbReference type="Pfam" id="PF12535">
    <property type="entry name" value="Nudix_N"/>
    <property type="match status" value="1"/>
</dbReference>
<dbReference type="CDD" id="cd04672">
    <property type="entry name" value="NUDIX_CDP-Chase_like"/>
    <property type="match status" value="1"/>
</dbReference>
<dbReference type="Gene3D" id="3.90.79.10">
    <property type="entry name" value="Nucleoside Triphosphate Pyrophosphohydrolase"/>
    <property type="match status" value="1"/>
</dbReference>
<keyword evidence="4" id="KW-1185">Reference proteome</keyword>
<evidence type="ECO:0000313" key="3">
    <source>
        <dbReference type="EMBL" id="SEA51886.1"/>
    </source>
</evidence>
<dbReference type="PANTHER" id="PTHR43736">
    <property type="entry name" value="ADP-RIBOSE PYROPHOSPHATASE"/>
    <property type="match status" value="1"/>
</dbReference>
<dbReference type="EMBL" id="FNRK01000012">
    <property type="protein sequence ID" value="SEA51886.1"/>
    <property type="molecule type" value="Genomic_DNA"/>
</dbReference>